<feature type="transmembrane region" description="Helical" evidence="1">
    <location>
        <begin position="64"/>
        <end position="84"/>
    </location>
</feature>
<keyword evidence="1" id="KW-0472">Membrane</keyword>
<dbReference type="Proteomes" id="UP000199636">
    <property type="component" value="Unassembled WGS sequence"/>
</dbReference>
<evidence type="ECO:0000313" key="3">
    <source>
        <dbReference type="Proteomes" id="UP000199636"/>
    </source>
</evidence>
<protein>
    <recommendedName>
        <fullName evidence="4">Cell division protein</fullName>
    </recommendedName>
</protein>
<sequence>MPHRSTLRRWLVGWLYAAAGAHLLVGLAMTWLGDGGLFSAYHRDIAAAFWRDTPPAAGLALQHWWFALFGATLQAYAVYLGALVHLGNRSGKPAAWAWLIAGILLWAPQDIALSLQQGALSHLWADGLALCLLLPPLAWLYAHDRRAQAAT</sequence>
<feature type="transmembrane region" description="Helical" evidence="1">
    <location>
        <begin position="96"/>
        <end position="115"/>
    </location>
</feature>
<feature type="transmembrane region" description="Helical" evidence="1">
    <location>
        <begin position="12"/>
        <end position="32"/>
    </location>
</feature>
<evidence type="ECO:0000313" key="2">
    <source>
        <dbReference type="EMBL" id="SDI50382.1"/>
    </source>
</evidence>
<evidence type="ECO:0008006" key="4">
    <source>
        <dbReference type="Google" id="ProtNLM"/>
    </source>
</evidence>
<dbReference type="RefSeq" id="WP_090266347.1">
    <property type="nucleotide sequence ID" value="NZ_FNDS01000010.1"/>
</dbReference>
<dbReference type="AlphaFoldDB" id="A0A1G8L3X8"/>
<gene>
    <name evidence="2" type="ORF">SAMN05216272_110136</name>
</gene>
<accession>A0A1G8L3X8</accession>
<keyword evidence="1" id="KW-1133">Transmembrane helix</keyword>
<feature type="transmembrane region" description="Helical" evidence="1">
    <location>
        <begin position="121"/>
        <end position="142"/>
    </location>
</feature>
<dbReference type="OrthoDB" id="6996651at2"/>
<evidence type="ECO:0000256" key="1">
    <source>
        <dbReference type="SAM" id="Phobius"/>
    </source>
</evidence>
<keyword evidence="3" id="KW-1185">Reference proteome</keyword>
<dbReference type="EMBL" id="FNDS01000010">
    <property type="protein sequence ID" value="SDI50382.1"/>
    <property type="molecule type" value="Genomic_DNA"/>
</dbReference>
<keyword evidence="1" id="KW-0812">Transmembrane</keyword>
<proteinExistence type="predicted"/>
<dbReference type="STRING" id="428992.SAMN05216272_110136"/>
<reference evidence="3" key="1">
    <citation type="submission" date="2016-10" db="EMBL/GenBank/DDBJ databases">
        <authorList>
            <person name="Varghese N."/>
            <person name="Submissions S."/>
        </authorList>
    </citation>
    <scope>NUCLEOTIDE SEQUENCE [LARGE SCALE GENOMIC DNA]</scope>
    <source>
        <strain evidence="3">CCM 7469</strain>
    </source>
</reference>
<organism evidence="2 3">
    <name type="scientific">Pseudomonas panipatensis</name>
    <dbReference type="NCBI Taxonomy" id="428992"/>
    <lineage>
        <taxon>Bacteria</taxon>
        <taxon>Pseudomonadati</taxon>
        <taxon>Pseudomonadota</taxon>
        <taxon>Gammaproteobacteria</taxon>
        <taxon>Pseudomonadales</taxon>
        <taxon>Pseudomonadaceae</taxon>
        <taxon>Pseudomonas</taxon>
    </lineage>
</organism>
<name>A0A1G8L3X8_9PSED</name>